<dbReference type="PANTHER" id="PTHR22943:SF248">
    <property type="entry name" value="SEVEN TM RECEPTOR"/>
    <property type="match status" value="1"/>
</dbReference>
<evidence type="ECO:0000313" key="2">
    <source>
        <dbReference type="EMBL" id="CAJ0575183.1"/>
    </source>
</evidence>
<feature type="transmembrane region" description="Helical" evidence="1">
    <location>
        <begin position="195"/>
        <end position="217"/>
    </location>
</feature>
<evidence type="ECO:0000313" key="3">
    <source>
        <dbReference type="Proteomes" id="UP001177023"/>
    </source>
</evidence>
<keyword evidence="1" id="KW-0812">Transmembrane</keyword>
<dbReference type="AlphaFoldDB" id="A0AA36CVD5"/>
<name>A0AA36CVD5_9BILA</name>
<dbReference type="Pfam" id="PF10326">
    <property type="entry name" value="7TM_GPCR_Str"/>
    <property type="match status" value="1"/>
</dbReference>
<feature type="non-terminal residue" evidence="2">
    <location>
        <position position="1"/>
    </location>
</feature>
<dbReference type="SUPFAM" id="SSF81321">
    <property type="entry name" value="Family A G protein-coupled receptor-like"/>
    <property type="match status" value="1"/>
</dbReference>
<feature type="transmembrane region" description="Helical" evidence="1">
    <location>
        <begin position="157"/>
        <end position="189"/>
    </location>
</feature>
<proteinExistence type="predicted"/>
<reference evidence="2" key="1">
    <citation type="submission" date="2023-06" db="EMBL/GenBank/DDBJ databases">
        <authorList>
            <person name="Delattre M."/>
        </authorList>
    </citation>
    <scope>NUCLEOTIDE SEQUENCE</scope>
    <source>
        <strain evidence="2">AF72</strain>
    </source>
</reference>
<comment type="caution">
    <text evidence="2">The sequence shown here is derived from an EMBL/GenBank/DDBJ whole genome shotgun (WGS) entry which is preliminary data.</text>
</comment>
<feature type="transmembrane region" description="Helical" evidence="1">
    <location>
        <begin position="36"/>
        <end position="62"/>
    </location>
</feature>
<evidence type="ECO:0000256" key="1">
    <source>
        <dbReference type="SAM" id="Phobius"/>
    </source>
</evidence>
<organism evidence="2 3">
    <name type="scientific">Mesorhabditis spiculigera</name>
    <dbReference type="NCBI Taxonomy" id="96644"/>
    <lineage>
        <taxon>Eukaryota</taxon>
        <taxon>Metazoa</taxon>
        <taxon>Ecdysozoa</taxon>
        <taxon>Nematoda</taxon>
        <taxon>Chromadorea</taxon>
        <taxon>Rhabditida</taxon>
        <taxon>Rhabditina</taxon>
        <taxon>Rhabditomorpha</taxon>
        <taxon>Rhabditoidea</taxon>
        <taxon>Rhabditidae</taxon>
        <taxon>Mesorhabditinae</taxon>
        <taxon>Mesorhabditis</taxon>
    </lineage>
</organism>
<dbReference type="InterPro" id="IPR019428">
    <property type="entry name" value="7TM_GPCR_serpentine_rcpt_Str"/>
</dbReference>
<dbReference type="PANTHER" id="PTHR22943">
    <property type="entry name" value="7-TRANSMEMBRANE DOMAIN RECEPTOR C.ELEGANS"/>
    <property type="match status" value="1"/>
</dbReference>
<keyword evidence="1" id="KW-1133">Transmembrane helix</keyword>
<keyword evidence="1" id="KW-0472">Membrane</keyword>
<gene>
    <name evidence="2" type="ORF">MSPICULIGERA_LOCUS13499</name>
</gene>
<feature type="transmembrane region" description="Helical" evidence="1">
    <location>
        <begin position="111"/>
        <end position="136"/>
    </location>
</feature>
<dbReference type="Proteomes" id="UP001177023">
    <property type="component" value="Unassembled WGS sequence"/>
</dbReference>
<dbReference type="EMBL" id="CATQJA010002636">
    <property type="protein sequence ID" value="CAJ0575183.1"/>
    <property type="molecule type" value="Genomic_DNA"/>
</dbReference>
<accession>A0AA36CVD5</accession>
<keyword evidence="3" id="KW-1185">Reference proteome</keyword>
<sequence>MLALSFFANSFAQSLSLLGVHCLYRYTVITGRLTYFFTTTKGILCVVVTHFTASMFYVVFCVCGMQPTKSRTDFSRADMKKYLNVTLDESVFYFAPNYLVPDEAGREVINWVDLISSTMCLVLCGSIYSLICYTGVKLYFHVKSAVITGKQRRIQLQLLYVLLAQALSPVFFEFFPAFCIILGGFFHLVQQTKPGIYFSMFIAGYSAADAILVLILFKAYRVRVAAIVRKILPFFGKSESTYKINTTTSSSLKADSQNIPA</sequence>
<evidence type="ECO:0008006" key="4">
    <source>
        <dbReference type="Google" id="ProtNLM"/>
    </source>
</evidence>
<protein>
    <recommendedName>
        <fullName evidence="4">G protein-coupled receptor</fullName>
    </recommendedName>
</protein>